<dbReference type="AlphaFoldDB" id="A0ABD2X6T9"/>
<feature type="compositionally biased region" description="Basic and acidic residues" evidence="3">
    <location>
        <begin position="120"/>
        <end position="134"/>
    </location>
</feature>
<dbReference type="PANTHER" id="PTHR24322">
    <property type="entry name" value="PKSB"/>
    <property type="match status" value="1"/>
</dbReference>
<proteinExistence type="inferred from homology"/>
<comment type="similarity">
    <text evidence="1">Belongs to the short-chain dehydrogenases/reductases (SDR) family.</text>
</comment>
<dbReference type="EMBL" id="JBJJXI010000049">
    <property type="protein sequence ID" value="KAL3401117.1"/>
    <property type="molecule type" value="Genomic_DNA"/>
</dbReference>
<organism evidence="5 6">
    <name type="scientific">Trichogramma kaykai</name>
    <dbReference type="NCBI Taxonomy" id="54128"/>
    <lineage>
        <taxon>Eukaryota</taxon>
        <taxon>Metazoa</taxon>
        <taxon>Ecdysozoa</taxon>
        <taxon>Arthropoda</taxon>
        <taxon>Hexapoda</taxon>
        <taxon>Insecta</taxon>
        <taxon>Pterygota</taxon>
        <taxon>Neoptera</taxon>
        <taxon>Endopterygota</taxon>
        <taxon>Hymenoptera</taxon>
        <taxon>Apocrita</taxon>
        <taxon>Proctotrupomorpha</taxon>
        <taxon>Chalcidoidea</taxon>
        <taxon>Trichogrammatidae</taxon>
        <taxon>Trichogramma</taxon>
    </lineage>
</organism>
<dbReference type="InterPro" id="IPR036291">
    <property type="entry name" value="NAD(P)-bd_dom_sf"/>
</dbReference>
<dbReference type="PANTHER" id="PTHR24322:SF736">
    <property type="entry name" value="RETINOL DEHYDROGENASE 10"/>
    <property type="match status" value="1"/>
</dbReference>
<evidence type="ECO:0000313" key="5">
    <source>
        <dbReference type="EMBL" id="KAL3401117.1"/>
    </source>
</evidence>
<protein>
    <submittedName>
        <fullName evidence="5">Uncharacterized protein</fullName>
    </submittedName>
</protein>
<gene>
    <name evidence="5" type="ORF">TKK_005742</name>
</gene>
<reference evidence="5 6" key="1">
    <citation type="journal article" date="2024" name="bioRxiv">
        <title>A reference genome for Trichogramma kaykai: A tiny desert-dwelling parasitoid wasp with competing sex-ratio distorters.</title>
        <authorList>
            <person name="Culotta J."/>
            <person name="Lindsey A.R."/>
        </authorList>
    </citation>
    <scope>NUCLEOTIDE SEQUENCE [LARGE SCALE GENOMIC DNA]</scope>
    <source>
        <strain evidence="5 6">KSX58</strain>
    </source>
</reference>
<dbReference type="InterPro" id="IPR002347">
    <property type="entry name" value="SDR_fam"/>
</dbReference>
<dbReference type="SUPFAM" id="SSF51735">
    <property type="entry name" value="NAD(P)-binding Rossmann-fold domains"/>
    <property type="match status" value="1"/>
</dbReference>
<feature type="region of interest" description="Disordered" evidence="3">
    <location>
        <begin position="115"/>
        <end position="135"/>
    </location>
</feature>
<keyword evidence="4" id="KW-0472">Membrane</keyword>
<dbReference type="Pfam" id="PF00106">
    <property type="entry name" value="adh_short"/>
    <property type="match status" value="2"/>
</dbReference>
<evidence type="ECO:0000256" key="2">
    <source>
        <dbReference type="ARBA" id="ARBA00023002"/>
    </source>
</evidence>
<dbReference type="Gene3D" id="3.40.50.720">
    <property type="entry name" value="NAD(P)-binding Rossmann-like Domain"/>
    <property type="match status" value="1"/>
</dbReference>
<keyword evidence="2" id="KW-0560">Oxidoreductase</keyword>
<comment type="caution">
    <text evidence="5">The sequence shown here is derived from an EMBL/GenBank/DDBJ whole genome shotgun (WGS) entry which is preliminary data.</text>
</comment>
<keyword evidence="6" id="KW-1185">Reference proteome</keyword>
<keyword evidence="4" id="KW-0812">Transmembrane</keyword>
<feature type="transmembrane region" description="Helical" evidence="4">
    <location>
        <begin position="21"/>
        <end position="46"/>
    </location>
</feature>
<keyword evidence="4" id="KW-1133">Transmembrane helix</keyword>
<dbReference type="PRINTS" id="PR00081">
    <property type="entry name" value="GDHRDH"/>
</dbReference>
<accession>A0ABD2X6T9</accession>
<dbReference type="Proteomes" id="UP001627154">
    <property type="component" value="Unassembled WGS sequence"/>
</dbReference>
<evidence type="ECO:0000256" key="4">
    <source>
        <dbReference type="SAM" id="Phobius"/>
    </source>
</evidence>
<evidence type="ECO:0000256" key="3">
    <source>
        <dbReference type="SAM" id="MobiDB-lite"/>
    </source>
</evidence>
<evidence type="ECO:0000256" key="1">
    <source>
        <dbReference type="ARBA" id="ARBA00006484"/>
    </source>
</evidence>
<evidence type="ECO:0000313" key="6">
    <source>
        <dbReference type="Proteomes" id="UP001627154"/>
    </source>
</evidence>
<name>A0ABD2X6T9_9HYME</name>
<sequence length="316" mass="34860">MLTMREESILSSEIIKSSSTVTWFFLSFEFLLGLGISACLLLLTFVKTLLPKPPRDLTGDVVLVAGATSKIGNSLAEEFARNGCLVICVDENAQEVEKTASRLCQRYPGVESTGASYRKQTADDQEQQHHEDQRSTSMRCRSLAYACNLCDRQQIQELAKRVRDEVGYLDTLVTCAESSEREIFDAVSNTLMSHYWTVLAFLPSMLLQEKARVIGITPTASINDAYEGSKAALAGLMGCLGEQFTGRNNGLTFMTVAPKAEPSLLKQSESDIAKEIVQAVQRDSSSIFMGKLSNFLYVVSCRLYGGITLITKWLEA</sequence>
<dbReference type="GO" id="GO:0016491">
    <property type="term" value="F:oxidoreductase activity"/>
    <property type="evidence" value="ECO:0007669"/>
    <property type="project" value="UniProtKB-KW"/>
</dbReference>